<dbReference type="Proteomes" id="UP000075883">
    <property type="component" value="Unassembled WGS sequence"/>
</dbReference>
<organism evidence="1 2">
    <name type="scientific">Anopheles culicifacies</name>
    <dbReference type="NCBI Taxonomy" id="139723"/>
    <lineage>
        <taxon>Eukaryota</taxon>
        <taxon>Metazoa</taxon>
        <taxon>Ecdysozoa</taxon>
        <taxon>Arthropoda</taxon>
        <taxon>Hexapoda</taxon>
        <taxon>Insecta</taxon>
        <taxon>Pterygota</taxon>
        <taxon>Neoptera</taxon>
        <taxon>Endopterygota</taxon>
        <taxon>Diptera</taxon>
        <taxon>Nematocera</taxon>
        <taxon>Culicoidea</taxon>
        <taxon>Culicidae</taxon>
        <taxon>Anophelinae</taxon>
        <taxon>Anopheles</taxon>
        <taxon>culicifacies species complex</taxon>
    </lineage>
</organism>
<keyword evidence="2" id="KW-1185">Reference proteome</keyword>
<reference evidence="1" key="2">
    <citation type="submission" date="2020-05" db="UniProtKB">
        <authorList>
            <consortium name="EnsemblMetazoa"/>
        </authorList>
    </citation>
    <scope>IDENTIFICATION</scope>
    <source>
        <strain evidence="1">A-37</strain>
    </source>
</reference>
<proteinExistence type="predicted"/>
<dbReference type="EnsemblMetazoa" id="ACUA022598-RA">
    <property type="protein sequence ID" value="ACUA022598-PA"/>
    <property type="gene ID" value="ACUA022598"/>
</dbReference>
<evidence type="ECO:0000313" key="2">
    <source>
        <dbReference type="Proteomes" id="UP000075883"/>
    </source>
</evidence>
<dbReference type="EMBL" id="AXCM01004588">
    <property type="status" value="NOT_ANNOTATED_CDS"/>
    <property type="molecule type" value="Genomic_DNA"/>
</dbReference>
<name>A0A182MNM1_9DIPT</name>
<protein>
    <submittedName>
        <fullName evidence="1">Uncharacterized protein</fullName>
    </submittedName>
</protein>
<evidence type="ECO:0000313" key="1">
    <source>
        <dbReference type="EnsemblMetazoa" id="ACUA022598-PA"/>
    </source>
</evidence>
<accession>A0A182MNM1</accession>
<dbReference type="VEuPathDB" id="VectorBase:ACUA022598"/>
<dbReference type="AlphaFoldDB" id="A0A182MNM1"/>
<reference evidence="2" key="1">
    <citation type="submission" date="2013-09" db="EMBL/GenBank/DDBJ databases">
        <title>The Genome Sequence of Anopheles culicifacies species A.</title>
        <authorList>
            <consortium name="The Broad Institute Genomics Platform"/>
            <person name="Neafsey D.E."/>
            <person name="Besansky N."/>
            <person name="Howell P."/>
            <person name="Walton C."/>
            <person name="Young S.K."/>
            <person name="Zeng Q."/>
            <person name="Gargeya S."/>
            <person name="Fitzgerald M."/>
            <person name="Haas B."/>
            <person name="Abouelleil A."/>
            <person name="Allen A.W."/>
            <person name="Alvarado L."/>
            <person name="Arachchi H.M."/>
            <person name="Berlin A.M."/>
            <person name="Chapman S.B."/>
            <person name="Gainer-Dewar J."/>
            <person name="Goldberg J."/>
            <person name="Griggs A."/>
            <person name="Gujja S."/>
            <person name="Hansen M."/>
            <person name="Howarth C."/>
            <person name="Imamovic A."/>
            <person name="Ireland A."/>
            <person name="Larimer J."/>
            <person name="McCowan C."/>
            <person name="Murphy C."/>
            <person name="Pearson M."/>
            <person name="Poon T.W."/>
            <person name="Priest M."/>
            <person name="Roberts A."/>
            <person name="Saif S."/>
            <person name="Shea T."/>
            <person name="Sisk P."/>
            <person name="Sykes S."/>
            <person name="Wortman J."/>
            <person name="Nusbaum C."/>
            <person name="Birren B."/>
        </authorList>
    </citation>
    <scope>NUCLEOTIDE SEQUENCE [LARGE SCALE GENOMIC DNA]</scope>
    <source>
        <strain evidence="2">A-37</strain>
    </source>
</reference>
<sequence>MIGAPSGFGAVRPANELAAARLAASVAWLSMRESAAAAAAAIFHRSSLNCCGSKLKVLSAGATLVVESRYVPLMMASSISCRFFSSSSPSACGTSSFFTSSSARFSLIEARFSVSSTVITLPSDHDLAARFLLELFGGHAARAEDASDEVKIWILLHRDVHLLVHGDRFALRFWQLERFLRHTIDVKQGGTHFCNFLVQQPLHVQENVRERGQLFAVF</sequence>